<protein>
    <submittedName>
        <fullName evidence="1">Uncharacterized protein</fullName>
    </submittedName>
</protein>
<reference evidence="1 2" key="1">
    <citation type="journal article" date="2015" name="Nat. Commun.">
        <title>Lucilia cuprina genome unlocks parasitic fly biology to underpin future interventions.</title>
        <authorList>
            <person name="Anstead C.A."/>
            <person name="Korhonen P.K."/>
            <person name="Young N.D."/>
            <person name="Hall R.S."/>
            <person name="Jex A.R."/>
            <person name="Murali S.C."/>
            <person name="Hughes D.S."/>
            <person name="Lee S.F."/>
            <person name="Perry T."/>
            <person name="Stroehlein A.J."/>
            <person name="Ansell B.R."/>
            <person name="Breugelmans B."/>
            <person name="Hofmann A."/>
            <person name="Qu J."/>
            <person name="Dugan S."/>
            <person name="Lee S.L."/>
            <person name="Chao H."/>
            <person name="Dinh H."/>
            <person name="Han Y."/>
            <person name="Doddapaneni H.V."/>
            <person name="Worley K.C."/>
            <person name="Muzny D.M."/>
            <person name="Ioannidis P."/>
            <person name="Waterhouse R.M."/>
            <person name="Zdobnov E.M."/>
            <person name="James P.J."/>
            <person name="Bagnall N.H."/>
            <person name="Kotze A.C."/>
            <person name="Gibbs R.A."/>
            <person name="Richards S."/>
            <person name="Batterham P."/>
            <person name="Gasser R.B."/>
        </authorList>
    </citation>
    <scope>NUCLEOTIDE SEQUENCE [LARGE SCALE GENOMIC DNA]</scope>
    <source>
        <strain evidence="1 2">LS</strain>
        <tissue evidence="1">Full body</tissue>
    </source>
</reference>
<sequence>MKSTFQPPVVCMVKSISEIAELYITSCQKHNTKPLQSILDHLKAVDLTKQLRRQPLLSLKSIKLAPSDCEALEEVLKRYITS</sequence>
<accession>A0A0L0BQ81</accession>
<dbReference type="OrthoDB" id="10034042at2759"/>
<gene>
    <name evidence="1" type="ORF">FF38_01870</name>
</gene>
<dbReference type="Proteomes" id="UP000037069">
    <property type="component" value="Unassembled WGS sequence"/>
</dbReference>
<dbReference type="EMBL" id="JRES01001533">
    <property type="protein sequence ID" value="KNC22217.1"/>
    <property type="molecule type" value="Genomic_DNA"/>
</dbReference>
<keyword evidence="2" id="KW-1185">Reference proteome</keyword>
<comment type="caution">
    <text evidence="1">The sequence shown here is derived from an EMBL/GenBank/DDBJ whole genome shotgun (WGS) entry which is preliminary data.</text>
</comment>
<name>A0A0L0BQ81_LUCCU</name>
<organism evidence="1 2">
    <name type="scientific">Lucilia cuprina</name>
    <name type="common">Green bottle fly</name>
    <name type="synonym">Australian sheep blowfly</name>
    <dbReference type="NCBI Taxonomy" id="7375"/>
    <lineage>
        <taxon>Eukaryota</taxon>
        <taxon>Metazoa</taxon>
        <taxon>Ecdysozoa</taxon>
        <taxon>Arthropoda</taxon>
        <taxon>Hexapoda</taxon>
        <taxon>Insecta</taxon>
        <taxon>Pterygota</taxon>
        <taxon>Neoptera</taxon>
        <taxon>Endopterygota</taxon>
        <taxon>Diptera</taxon>
        <taxon>Brachycera</taxon>
        <taxon>Muscomorpha</taxon>
        <taxon>Oestroidea</taxon>
        <taxon>Calliphoridae</taxon>
        <taxon>Luciliinae</taxon>
        <taxon>Lucilia</taxon>
    </lineage>
</organism>
<evidence type="ECO:0000313" key="2">
    <source>
        <dbReference type="Proteomes" id="UP000037069"/>
    </source>
</evidence>
<evidence type="ECO:0000313" key="1">
    <source>
        <dbReference type="EMBL" id="KNC22217.1"/>
    </source>
</evidence>
<proteinExistence type="predicted"/>
<dbReference type="AlphaFoldDB" id="A0A0L0BQ81"/>